<comment type="caution">
    <text evidence="10">The sequence shown here is derived from an EMBL/GenBank/DDBJ whole genome shotgun (WGS) entry which is preliminary data.</text>
</comment>
<keyword evidence="6" id="KW-0482">Metalloprotease</keyword>
<feature type="domain" description="Peptidase M14" evidence="9">
    <location>
        <begin position="100"/>
        <end position="379"/>
    </location>
</feature>
<reference evidence="10 11" key="1">
    <citation type="submission" date="2018-10" db="EMBL/GenBank/DDBJ databases">
        <title>Comamonadaceae CDC group NO-1 genome sequencing and assembly.</title>
        <authorList>
            <person name="Bernier A.-M."/>
            <person name="Bernard K."/>
        </authorList>
    </citation>
    <scope>NUCLEOTIDE SEQUENCE [LARGE SCALE GENOMIC DNA]</scope>
    <source>
        <strain evidence="10 11">NML161473</strain>
    </source>
</reference>
<keyword evidence="8" id="KW-0732">Signal</keyword>
<dbReference type="GO" id="GO:0005615">
    <property type="term" value="C:extracellular space"/>
    <property type="evidence" value="ECO:0007669"/>
    <property type="project" value="TreeGrafter"/>
</dbReference>
<proteinExistence type="inferred from homology"/>
<evidence type="ECO:0000256" key="5">
    <source>
        <dbReference type="ARBA" id="ARBA00022833"/>
    </source>
</evidence>
<evidence type="ECO:0000256" key="6">
    <source>
        <dbReference type="ARBA" id="ARBA00023049"/>
    </source>
</evidence>
<dbReference type="GO" id="GO:0006508">
    <property type="term" value="P:proteolysis"/>
    <property type="evidence" value="ECO:0007669"/>
    <property type="project" value="UniProtKB-KW"/>
</dbReference>
<evidence type="ECO:0000256" key="8">
    <source>
        <dbReference type="SAM" id="SignalP"/>
    </source>
</evidence>
<evidence type="ECO:0000256" key="7">
    <source>
        <dbReference type="PROSITE-ProRule" id="PRU01379"/>
    </source>
</evidence>
<dbReference type="Pfam" id="PF00246">
    <property type="entry name" value="Peptidase_M14"/>
    <property type="match status" value="1"/>
</dbReference>
<dbReference type="InterPro" id="IPR000834">
    <property type="entry name" value="Peptidase_M14"/>
</dbReference>
<dbReference type="PROSITE" id="PS52035">
    <property type="entry name" value="PEPTIDASE_M14"/>
    <property type="match status" value="1"/>
</dbReference>
<feature type="signal peptide" evidence="8">
    <location>
        <begin position="1"/>
        <end position="23"/>
    </location>
</feature>
<dbReference type="Proteomes" id="UP000267035">
    <property type="component" value="Unassembled WGS sequence"/>
</dbReference>
<accession>A0A3M6PYE1</accession>
<comment type="similarity">
    <text evidence="2 7">Belongs to the peptidase M14 family.</text>
</comment>
<keyword evidence="3" id="KW-0645">Protease</keyword>
<feature type="chain" id="PRO_5018231420" evidence="8">
    <location>
        <begin position="24"/>
        <end position="582"/>
    </location>
</feature>
<evidence type="ECO:0000313" key="10">
    <source>
        <dbReference type="EMBL" id="RMW96079.1"/>
    </source>
</evidence>
<organism evidence="10 11">
    <name type="scientific">Allofranklinella schreckenbergeri</name>
    <dbReference type="NCBI Taxonomy" id="1076744"/>
    <lineage>
        <taxon>Bacteria</taxon>
        <taxon>Pseudomonadati</taxon>
        <taxon>Pseudomonadota</taxon>
        <taxon>Betaproteobacteria</taxon>
        <taxon>Burkholderiales</taxon>
        <taxon>Comamonadaceae</taxon>
        <taxon>Allofranklinella</taxon>
    </lineage>
</organism>
<dbReference type="AlphaFoldDB" id="A0A3M6PYE1"/>
<evidence type="ECO:0000256" key="2">
    <source>
        <dbReference type="ARBA" id="ARBA00005988"/>
    </source>
</evidence>
<dbReference type="GO" id="GO:0008270">
    <property type="term" value="F:zinc ion binding"/>
    <property type="evidence" value="ECO:0007669"/>
    <property type="project" value="InterPro"/>
</dbReference>
<feature type="active site" description="Proton donor/acceptor" evidence="7">
    <location>
        <position position="350"/>
    </location>
</feature>
<dbReference type="GO" id="GO:0004181">
    <property type="term" value="F:metallocarboxypeptidase activity"/>
    <property type="evidence" value="ECO:0007669"/>
    <property type="project" value="InterPro"/>
</dbReference>
<dbReference type="SUPFAM" id="SSF53187">
    <property type="entry name" value="Zn-dependent exopeptidases"/>
    <property type="match status" value="1"/>
</dbReference>
<dbReference type="RefSeq" id="WP_122254603.1">
    <property type="nucleotide sequence ID" value="NZ_RDQL01000022.1"/>
</dbReference>
<dbReference type="Gene3D" id="3.40.630.10">
    <property type="entry name" value="Zn peptidases"/>
    <property type="match status" value="1"/>
</dbReference>
<evidence type="ECO:0000256" key="1">
    <source>
        <dbReference type="ARBA" id="ARBA00001947"/>
    </source>
</evidence>
<keyword evidence="5" id="KW-0862">Zinc</keyword>
<evidence type="ECO:0000256" key="4">
    <source>
        <dbReference type="ARBA" id="ARBA00022801"/>
    </source>
</evidence>
<sequence length="582" mass="63601">MTKRLHAPHWKRRLRAAALPALAATLLAACSTTPLPPWEGPAQNAVVVRSQGAITHRLPPGPAVGLGVTGAADYSPAVAARFPDPGVHYATPGLQPGRQAFSSNEEVRAFLQDAANRASAGVQARVQAIGRSQMGAEMHAVFIAKGAALTPENAQSKPTVLFIGQQHGNEPAAGEALLVVAQQLLSGAWSKALEQVNVIIVPHANPDGTAANQRELANRIDLNRDHLLLRTPEARALALLVRDYQPLVVVDNHEYTVGGRFQQKFQGLQAYDGMLQYAMTPNVAEFVTRAAREWFAQPIFQAWEAQNLRAQWYFTTSADMQDMGLRMGGIRPDTGRNVNGLKNAVSLLIETRGIGIGRTHIQRRVHTHVIAAHKVLEQAAARAGHLKQVQDFVARDAASQACQGRMVIDAAQQPEQREIALLDPRTGVDVVRTLPWQSSLVIRPTLERNRPCGYLLGEMERDAVERLHMLGVTVLRVAEPGSLQVEAYQETARETATRQDVRGAMSAEGEILRIRAQLRPQRVEVPAGAYYVPMGQPLAHLIAAALEPDTQNSYFAHRIQRDLGSLVRVTEQPTALVFEEMD</sequence>
<dbReference type="EMBL" id="RDQL01000022">
    <property type="protein sequence ID" value="RMW96079.1"/>
    <property type="molecule type" value="Genomic_DNA"/>
</dbReference>
<dbReference type="PROSITE" id="PS51257">
    <property type="entry name" value="PROKAR_LIPOPROTEIN"/>
    <property type="match status" value="1"/>
</dbReference>
<evidence type="ECO:0000259" key="9">
    <source>
        <dbReference type="PROSITE" id="PS52035"/>
    </source>
</evidence>
<dbReference type="CDD" id="cd06242">
    <property type="entry name" value="M14-like"/>
    <property type="match status" value="1"/>
</dbReference>
<dbReference type="SMART" id="SM00631">
    <property type="entry name" value="Zn_pept"/>
    <property type="match status" value="1"/>
</dbReference>
<dbReference type="PANTHER" id="PTHR11705:SF143">
    <property type="entry name" value="SLL0236 PROTEIN"/>
    <property type="match status" value="1"/>
</dbReference>
<evidence type="ECO:0000256" key="3">
    <source>
        <dbReference type="ARBA" id="ARBA00022670"/>
    </source>
</evidence>
<name>A0A3M6PYE1_9BURK</name>
<keyword evidence="11" id="KW-1185">Reference proteome</keyword>
<comment type="cofactor">
    <cofactor evidence="1">
        <name>Zn(2+)</name>
        <dbReference type="ChEBI" id="CHEBI:29105"/>
    </cofactor>
</comment>
<protein>
    <submittedName>
        <fullName evidence="10">DUF2817 domain-containing protein</fullName>
    </submittedName>
</protein>
<keyword evidence="4" id="KW-0378">Hydrolase</keyword>
<dbReference type="PANTHER" id="PTHR11705">
    <property type="entry name" value="PROTEASE FAMILY M14 CARBOXYPEPTIDASE A,B"/>
    <property type="match status" value="1"/>
</dbReference>
<evidence type="ECO:0000313" key="11">
    <source>
        <dbReference type="Proteomes" id="UP000267035"/>
    </source>
</evidence>
<gene>
    <name evidence="10" type="ORF">EBQ25_11430</name>
</gene>